<evidence type="ECO:0000256" key="6">
    <source>
        <dbReference type="ARBA" id="ARBA00038076"/>
    </source>
</evidence>
<reference evidence="9 10" key="1">
    <citation type="submission" date="2014-05" db="EMBL/GenBank/DDBJ databases">
        <title>De novo Genome Sequence of Spirocheata sp.</title>
        <authorList>
            <person name="Shivani Y."/>
            <person name="Subhash Y."/>
            <person name="Tushar L."/>
            <person name="Sasikala C."/>
            <person name="Ramana C.V."/>
        </authorList>
    </citation>
    <scope>NUCLEOTIDE SEQUENCE [LARGE SCALE GENOMIC DNA]</scope>
    <source>
        <strain evidence="9 10">JC230</strain>
    </source>
</reference>
<feature type="transmembrane region" description="Helical" evidence="7">
    <location>
        <begin position="459"/>
        <end position="482"/>
    </location>
</feature>
<dbReference type="EMBL" id="JNUP01000049">
    <property type="protein sequence ID" value="KGE72739.1"/>
    <property type="molecule type" value="Genomic_DNA"/>
</dbReference>
<feature type="transmembrane region" description="Helical" evidence="7">
    <location>
        <begin position="20"/>
        <end position="40"/>
    </location>
</feature>
<protein>
    <recommendedName>
        <fullName evidence="8">ABC3 transporter permease C-terminal domain-containing protein</fullName>
    </recommendedName>
</protein>
<gene>
    <name evidence="9" type="ORF">DC28_06805</name>
</gene>
<evidence type="ECO:0000313" key="9">
    <source>
        <dbReference type="EMBL" id="KGE72739.1"/>
    </source>
</evidence>
<proteinExistence type="inferred from homology"/>
<dbReference type="GO" id="GO:0005886">
    <property type="term" value="C:plasma membrane"/>
    <property type="evidence" value="ECO:0007669"/>
    <property type="project" value="UniProtKB-SubCell"/>
</dbReference>
<keyword evidence="5 7" id="KW-0472">Membrane</keyword>
<feature type="domain" description="ABC3 transporter permease C-terminal" evidence="8">
    <location>
        <begin position="368"/>
        <end position="496"/>
    </location>
</feature>
<evidence type="ECO:0000256" key="5">
    <source>
        <dbReference type="ARBA" id="ARBA00023136"/>
    </source>
</evidence>
<dbReference type="eggNOG" id="COG0577">
    <property type="taxonomic scope" value="Bacteria"/>
</dbReference>
<dbReference type="STRING" id="1480694.DC28_06805"/>
<evidence type="ECO:0000256" key="2">
    <source>
        <dbReference type="ARBA" id="ARBA00022475"/>
    </source>
</evidence>
<evidence type="ECO:0000256" key="4">
    <source>
        <dbReference type="ARBA" id="ARBA00022989"/>
    </source>
</evidence>
<evidence type="ECO:0000256" key="7">
    <source>
        <dbReference type="SAM" id="Phobius"/>
    </source>
</evidence>
<dbReference type="Proteomes" id="UP000029692">
    <property type="component" value="Unassembled WGS sequence"/>
</dbReference>
<dbReference type="RefSeq" id="WP_037547029.1">
    <property type="nucleotide sequence ID" value="NZ_JNUP01000049.1"/>
</dbReference>
<dbReference type="PANTHER" id="PTHR30572:SF4">
    <property type="entry name" value="ABC TRANSPORTER PERMEASE YTRF"/>
    <property type="match status" value="1"/>
</dbReference>
<keyword evidence="2" id="KW-1003">Cell membrane</keyword>
<evidence type="ECO:0000313" key="10">
    <source>
        <dbReference type="Proteomes" id="UP000029692"/>
    </source>
</evidence>
<accession>A0A098QYJ8</accession>
<dbReference type="AlphaFoldDB" id="A0A098QYJ8"/>
<dbReference type="Pfam" id="PF02687">
    <property type="entry name" value="FtsX"/>
    <property type="match status" value="1"/>
</dbReference>
<dbReference type="InterPro" id="IPR003838">
    <property type="entry name" value="ABC3_permease_C"/>
</dbReference>
<comment type="caution">
    <text evidence="9">The sequence shown here is derived from an EMBL/GenBank/DDBJ whole genome shotgun (WGS) entry which is preliminary data.</text>
</comment>
<dbReference type="PANTHER" id="PTHR30572">
    <property type="entry name" value="MEMBRANE COMPONENT OF TRANSPORTER-RELATED"/>
    <property type="match status" value="1"/>
</dbReference>
<feature type="transmembrane region" description="Helical" evidence="7">
    <location>
        <begin position="412"/>
        <end position="439"/>
    </location>
</feature>
<keyword evidence="10" id="KW-1185">Reference proteome</keyword>
<keyword evidence="4 7" id="KW-1133">Transmembrane helix</keyword>
<dbReference type="InterPro" id="IPR050250">
    <property type="entry name" value="Macrolide_Exporter_MacB"/>
</dbReference>
<evidence type="ECO:0000259" key="8">
    <source>
        <dbReference type="Pfam" id="PF02687"/>
    </source>
</evidence>
<sequence length="503" mass="53709">MPILLRIALRNLREHKGKTLIVGTLIALGVLMLILGNSLLATAAEGTRKSIIDNYTAHVMVRAKSDTPVSIAGAGGFTGDITGKTIPNYSRVYDIATSIPEVGQANPQITYFARIDYSTENQNQGAIAPIFGIEPDTYQSMFTENIEVLEGRFLEPGEQGIVLPEQTVADIRENLEIDVQVGDELKLQSGGESSGLNIRRLPLVGVYRFAVDNAALSGFAFVDAQSVRSMAGLVVGTSAIIEIDEADTTLLNEAGIFGEEDLFGEDSLFGGTDSDLSQQESLGTDFSEEGLLGILGDTSQRESLSQPDSGAWSYLLLRLDSLEQAPGVISQLNAAFEEAEIAAEAVDWATASGGVATFNQAFGIFFNVVVLIITIVSVIIIMNTLVISVIERTSEIGTMRALGAQRKFIRRMFILETMSISVVFGMIGLGLGALLVGIFNATGLTAPNAFFEIIFGGETLRPVLTFGAVFQALLMMLGIGYLSSLYPVSVALKIQPVKAIAVS</sequence>
<evidence type="ECO:0000256" key="3">
    <source>
        <dbReference type="ARBA" id="ARBA00022692"/>
    </source>
</evidence>
<organism evidence="9 10">
    <name type="scientific">Spirochaeta lutea</name>
    <dbReference type="NCBI Taxonomy" id="1480694"/>
    <lineage>
        <taxon>Bacteria</taxon>
        <taxon>Pseudomonadati</taxon>
        <taxon>Spirochaetota</taxon>
        <taxon>Spirochaetia</taxon>
        <taxon>Spirochaetales</taxon>
        <taxon>Spirochaetaceae</taxon>
        <taxon>Spirochaeta</taxon>
    </lineage>
</organism>
<keyword evidence="3 7" id="KW-0812">Transmembrane</keyword>
<comment type="subcellular location">
    <subcellularLocation>
        <location evidence="1">Cell membrane</location>
        <topology evidence="1">Multi-pass membrane protein</topology>
    </subcellularLocation>
</comment>
<name>A0A098QYJ8_9SPIO</name>
<evidence type="ECO:0000256" key="1">
    <source>
        <dbReference type="ARBA" id="ARBA00004651"/>
    </source>
</evidence>
<comment type="similarity">
    <text evidence="6">Belongs to the ABC-4 integral membrane protein family.</text>
</comment>
<feature type="transmembrane region" description="Helical" evidence="7">
    <location>
        <begin position="364"/>
        <end position="391"/>
    </location>
</feature>
<dbReference type="GO" id="GO:0022857">
    <property type="term" value="F:transmembrane transporter activity"/>
    <property type="evidence" value="ECO:0007669"/>
    <property type="project" value="TreeGrafter"/>
</dbReference>
<dbReference type="eggNOG" id="COG4591">
    <property type="taxonomic scope" value="Bacteria"/>
</dbReference>